<evidence type="ECO:0000313" key="2">
    <source>
        <dbReference type="EMBL" id="CAL1688153.1"/>
    </source>
</evidence>
<proteinExistence type="predicted"/>
<protein>
    <submittedName>
        <fullName evidence="2">Uncharacterized protein</fullName>
    </submittedName>
</protein>
<accession>A0AAV2P9A5</accession>
<dbReference type="EMBL" id="OZ034831">
    <property type="protein sequence ID" value="CAL1688153.1"/>
    <property type="molecule type" value="Genomic_DNA"/>
</dbReference>
<dbReference type="Proteomes" id="UP001497644">
    <property type="component" value="Chromosome 8"/>
</dbReference>
<gene>
    <name evidence="2" type="ORF">LPLAT_LOCUS13275</name>
</gene>
<keyword evidence="3" id="KW-1185">Reference proteome</keyword>
<feature type="region of interest" description="Disordered" evidence="1">
    <location>
        <begin position="108"/>
        <end position="127"/>
    </location>
</feature>
<organism evidence="2 3">
    <name type="scientific">Lasius platythorax</name>
    <dbReference type="NCBI Taxonomy" id="488582"/>
    <lineage>
        <taxon>Eukaryota</taxon>
        <taxon>Metazoa</taxon>
        <taxon>Ecdysozoa</taxon>
        <taxon>Arthropoda</taxon>
        <taxon>Hexapoda</taxon>
        <taxon>Insecta</taxon>
        <taxon>Pterygota</taxon>
        <taxon>Neoptera</taxon>
        <taxon>Endopterygota</taxon>
        <taxon>Hymenoptera</taxon>
        <taxon>Apocrita</taxon>
        <taxon>Aculeata</taxon>
        <taxon>Formicoidea</taxon>
        <taxon>Formicidae</taxon>
        <taxon>Formicinae</taxon>
        <taxon>Lasius</taxon>
        <taxon>Lasius</taxon>
    </lineage>
</organism>
<dbReference type="AlphaFoldDB" id="A0AAV2P9A5"/>
<evidence type="ECO:0000256" key="1">
    <source>
        <dbReference type="SAM" id="MobiDB-lite"/>
    </source>
</evidence>
<evidence type="ECO:0000313" key="3">
    <source>
        <dbReference type="Proteomes" id="UP001497644"/>
    </source>
</evidence>
<sequence>MRRRWMRRATIPQGGERRGDVVARFLPLMEEKSEPARVTEKRTEKEKTAPKALLYLSYNYHNRAPRRTLQCQCRPIPPALPVLYQAATANWKLSNTFSLRRSPRSKLFAVGRRPSSRKDANDSSANTQSWNTLARLEDDRRMVIRYNLSA</sequence>
<reference evidence="2" key="1">
    <citation type="submission" date="2024-04" db="EMBL/GenBank/DDBJ databases">
        <authorList>
            <consortium name="Molecular Ecology Group"/>
        </authorList>
    </citation>
    <scope>NUCLEOTIDE SEQUENCE</scope>
</reference>
<name>A0AAV2P9A5_9HYME</name>